<keyword evidence="2" id="KW-1185">Reference proteome</keyword>
<accession>A0ACB8CPX0</accession>
<dbReference type="Proteomes" id="UP000821865">
    <property type="component" value="Chromosome 5"/>
</dbReference>
<reference evidence="1" key="1">
    <citation type="submission" date="2020-05" db="EMBL/GenBank/DDBJ databases">
        <title>Large-scale comparative analyses of tick genomes elucidate their genetic diversity and vector capacities.</title>
        <authorList>
            <person name="Jia N."/>
            <person name="Wang J."/>
            <person name="Shi W."/>
            <person name="Du L."/>
            <person name="Sun Y."/>
            <person name="Zhan W."/>
            <person name="Jiang J."/>
            <person name="Wang Q."/>
            <person name="Zhang B."/>
            <person name="Ji P."/>
            <person name="Sakyi L.B."/>
            <person name="Cui X."/>
            <person name="Yuan T."/>
            <person name="Jiang B."/>
            <person name="Yang W."/>
            <person name="Lam T.T.-Y."/>
            <person name="Chang Q."/>
            <person name="Ding S."/>
            <person name="Wang X."/>
            <person name="Zhu J."/>
            <person name="Ruan X."/>
            <person name="Zhao L."/>
            <person name="Wei J."/>
            <person name="Que T."/>
            <person name="Du C."/>
            <person name="Cheng J."/>
            <person name="Dai P."/>
            <person name="Han X."/>
            <person name="Huang E."/>
            <person name="Gao Y."/>
            <person name="Liu J."/>
            <person name="Shao H."/>
            <person name="Ye R."/>
            <person name="Li L."/>
            <person name="Wei W."/>
            <person name="Wang X."/>
            <person name="Wang C."/>
            <person name="Yang T."/>
            <person name="Huo Q."/>
            <person name="Li W."/>
            <person name="Guo W."/>
            <person name="Chen H."/>
            <person name="Zhou L."/>
            <person name="Ni X."/>
            <person name="Tian J."/>
            <person name="Zhou Y."/>
            <person name="Sheng Y."/>
            <person name="Liu T."/>
            <person name="Pan Y."/>
            <person name="Xia L."/>
            <person name="Li J."/>
            <person name="Zhao F."/>
            <person name="Cao W."/>
        </authorList>
    </citation>
    <scope>NUCLEOTIDE SEQUENCE</scope>
    <source>
        <strain evidence="1">Dsil-2018</strain>
    </source>
</reference>
<sequence length="135" mass="14364">MQVYLLQAFSAADIAFRSVVGIAIDSRTLSYESLMLLGFAVQGLTYEWLVWANTLPQMIAASAFVGATFGSRSSLLAPALVKDFGIGTLPVIMGGVFFCAGVPCEWCNALLQTSEATGSLNDLIRKMDNGGLAYP</sequence>
<organism evidence="1 2">
    <name type="scientific">Dermacentor silvarum</name>
    <name type="common">Tick</name>
    <dbReference type="NCBI Taxonomy" id="543639"/>
    <lineage>
        <taxon>Eukaryota</taxon>
        <taxon>Metazoa</taxon>
        <taxon>Ecdysozoa</taxon>
        <taxon>Arthropoda</taxon>
        <taxon>Chelicerata</taxon>
        <taxon>Arachnida</taxon>
        <taxon>Acari</taxon>
        <taxon>Parasitiformes</taxon>
        <taxon>Ixodida</taxon>
        <taxon>Ixodoidea</taxon>
        <taxon>Ixodidae</taxon>
        <taxon>Rhipicephalinae</taxon>
        <taxon>Dermacentor</taxon>
    </lineage>
</organism>
<protein>
    <submittedName>
        <fullName evidence="1">Uncharacterized protein</fullName>
    </submittedName>
</protein>
<proteinExistence type="predicted"/>
<evidence type="ECO:0000313" key="2">
    <source>
        <dbReference type="Proteomes" id="UP000821865"/>
    </source>
</evidence>
<name>A0ACB8CPX0_DERSI</name>
<comment type="caution">
    <text evidence="1">The sequence shown here is derived from an EMBL/GenBank/DDBJ whole genome shotgun (WGS) entry which is preliminary data.</text>
</comment>
<evidence type="ECO:0000313" key="1">
    <source>
        <dbReference type="EMBL" id="KAH7949151.1"/>
    </source>
</evidence>
<dbReference type="EMBL" id="CM023474">
    <property type="protein sequence ID" value="KAH7949151.1"/>
    <property type="molecule type" value="Genomic_DNA"/>
</dbReference>
<gene>
    <name evidence="1" type="ORF">HPB49_005658</name>
</gene>